<evidence type="ECO:0000313" key="10">
    <source>
        <dbReference type="Proteomes" id="UP000029273"/>
    </source>
</evidence>
<dbReference type="InterPro" id="IPR005135">
    <property type="entry name" value="Endo/exonuclease/phosphatase"/>
</dbReference>
<dbReference type="InterPro" id="IPR036691">
    <property type="entry name" value="Endo/exonu/phosph_ase_sf"/>
</dbReference>
<evidence type="ECO:0000313" key="9">
    <source>
        <dbReference type="EMBL" id="OBS09578.1"/>
    </source>
</evidence>
<dbReference type="GO" id="GO:0046872">
    <property type="term" value="F:metal ion binding"/>
    <property type="evidence" value="ECO:0007669"/>
    <property type="project" value="UniProtKB-KW"/>
</dbReference>
<dbReference type="PANTHER" id="PTHR43250">
    <property type="entry name" value="EXODEOXYRIBONUCLEASE III"/>
    <property type="match status" value="1"/>
</dbReference>
<feature type="binding site" evidence="6">
    <location>
        <position position="9"/>
    </location>
    <ligand>
        <name>Mg(2+)</name>
        <dbReference type="ChEBI" id="CHEBI:18420"/>
        <label>1</label>
    </ligand>
</feature>
<keyword evidence="10" id="KW-1185">Reference proteome</keyword>
<feature type="binding site" evidence="6">
    <location>
        <position position="249"/>
    </location>
    <ligand>
        <name>Mg(2+)</name>
        <dbReference type="ChEBI" id="CHEBI:18420"/>
        <label>1</label>
    </ligand>
</feature>
<feature type="active site" description="Proton acceptor" evidence="5">
    <location>
        <position position="250"/>
    </location>
</feature>
<dbReference type="PANTHER" id="PTHR43250:SF2">
    <property type="entry name" value="EXODEOXYRIBONUCLEASE III"/>
    <property type="match status" value="1"/>
</dbReference>
<keyword evidence="2 6" id="KW-0479">Metal-binding</keyword>
<gene>
    <name evidence="9" type="ORF">Thpro_021906</name>
</gene>
<dbReference type="PROSITE" id="PS00726">
    <property type="entry name" value="AP_NUCLEASE_F1_1"/>
    <property type="match status" value="1"/>
</dbReference>
<dbReference type="InterPro" id="IPR004808">
    <property type="entry name" value="AP_endonuc_1"/>
</dbReference>
<feature type="active site" evidence="5">
    <location>
        <position position="108"/>
    </location>
</feature>
<evidence type="ECO:0000256" key="2">
    <source>
        <dbReference type="ARBA" id="ARBA00022723"/>
    </source>
</evidence>
<keyword evidence="3" id="KW-0378">Hydrolase</keyword>
<dbReference type="GO" id="GO:0006281">
    <property type="term" value="P:DNA repair"/>
    <property type="evidence" value="ECO:0007669"/>
    <property type="project" value="InterPro"/>
</dbReference>
<evidence type="ECO:0000256" key="1">
    <source>
        <dbReference type="ARBA" id="ARBA00007092"/>
    </source>
</evidence>
<feature type="site" description="Interaction with DNA substrate" evidence="7">
    <location>
        <position position="250"/>
    </location>
</feature>
<reference evidence="9 10" key="1">
    <citation type="journal article" date="2014" name="Genome Announc.">
        <title>Draft Genome Sequence of the Iron-Oxidizing, Acidophilic, and Halotolerant 'Thiobacillus prosperus' Type Strain DSM 5130.</title>
        <authorList>
            <person name="Ossandon F.J."/>
            <person name="Cardenas J.P."/>
            <person name="Corbett M."/>
            <person name="Quatrini R."/>
            <person name="Holmes D.S."/>
            <person name="Watkin E."/>
        </authorList>
    </citation>
    <scope>NUCLEOTIDE SEQUENCE [LARGE SCALE GENOMIC DNA]</scope>
    <source>
        <strain evidence="9 10">DSM 5130</strain>
    </source>
</reference>
<keyword evidence="6" id="KW-0464">Manganese</keyword>
<dbReference type="CDD" id="cd09086">
    <property type="entry name" value="ExoIII-like_AP-endo"/>
    <property type="match status" value="1"/>
</dbReference>
<evidence type="ECO:0000259" key="8">
    <source>
        <dbReference type="Pfam" id="PF03372"/>
    </source>
</evidence>
<evidence type="ECO:0000256" key="3">
    <source>
        <dbReference type="ARBA" id="ARBA00022801"/>
    </source>
</evidence>
<evidence type="ECO:0000256" key="6">
    <source>
        <dbReference type="PIRSR" id="PIRSR604808-2"/>
    </source>
</evidence>
<feature type="binding site" evidence="6">
    <location>
        <position position="250"/>
    </location>
    <ligand>
        <name>Mg(2+)</name>
        <dbReference type="ChEBI" id="CHEBI:18420"/>
        <label>1</label>
    </ligand>
</feature>
<comment type="cofactor">
    <cofactor evidence="6">
        <name>Mg(2+)</name>
        <dbReference type="ChEBI" id="CHEBI:18420"/>
    </cofactor>
    <cofactor evidence="6">
        <name>Mn(2+)</name>
        <dbReference type="ChEBI" id="CHEBI:29035"/>
    </cofactor>
    <text evidence="6">Probably binds two magnesium or manganese ions per subunit.</text>
</comment>
<comment type="similarity">
    <text evidence="1">Belongs to the DNA repair enzymes AP/ExoA family.</text>
</comment>
<dbReference type="NCBIfam" id="TIGR00195">
    <property type="entry name" value="exoDNase_III"/>
    <property type="match status" value="1"/>
</dbReference>
<dbReference type="RefSeq" id="WP_038087759.1">
    <property type="nucleotide sequence ID" value="NZ_JQSG02000003.1"/>
</dbReference>
<dbReference type="Gene3D" id="3.60.10.10">
    <property type="entry name" value="Endonuclease/exonuclease/phosphatase"/>
    <property type="match status" value="1"/>
</dbReference>
<dbReference type="OrthoDB" id="9803914at2"/>
<feature type="site" description="Transition state stabilizer" evidence="7">
    <location>
        <position position="151"/>
    </location>
</feature>
<name>A0A1A6C4U3_9GAMM</name>
<dbReference type="EMBL" id="JQSG02000003">
    <property type="protein sequence ID" value="OBS09578.1"/>
    <property type="molecule type" value="Genomic_DNA"/>
</dbReference>
<evidence type="ECO:0000256" key="4">
    <source>
        <dbReference type="ARBA" id="ARBA00022842"/>
    </source>
</evidence>
<organism evidence="9 10">
    <name type="scientific">Acidihalobacter prosperus</name>
    <dbReference type="NCBI Taxonomy" id="160660"/>
    <lineage>
        <taxon>Bacteria</taxon>
        <taxon>Pseudomonadati</taxon>
        <taxon>Pseudomonadota</taxon>
        <taxon>Gammaproteobacteria</taxon>
        <taxon>Chromatiales</taxon>
        <taxon>Ectothiorhodospiraceae</taxon>
        <taxon>Acidihalobacter</taxon>
    </lineage>
</organism>
<dbReference type="Pfam" id="PF03372">
    <property type="entry name" value="Exo_endo_phos"/>
    <property type="match status" value="1"/>
</dbReference>
<dbReference type="InterPro" id="IPR037493">
    <property type="entry name" value="ExoIII-like"/>
</dbReference>
<dbReference type="GO" id="GO:0004519">
    <property type="term" value="F:endonuclease activity"/>
    <property type="evidence" value="ECO:0007669"/>
    <property type="project" value="InterPro"/>
</dbReference>
<feature type="site" description="Important for catalytic activity" evidence="7">
    <location>
        <position position="220"/>
    </location>
</feature>
<dbReference type="NCBIfam" id="TIGR00633">
    <property type="entry name" value="xth"/>
    <property type="match status" value="1"/>
</dbReference>
<dbReference type="PROSITE" id="PS51435">
    <property type="entry name" value="AP_NUCLEASE_F1_4"/>
    <property type="match status" value="1"/>
</dbReference>
<sequence length="268" mass="30884">MPVKIASWNVNSLNVRLPHVIEWLDAEKPDILALQETKLPDDRFPADHFSELGYEVLYSGQKTYNGVAILARTHYEIRNPLTDIPGLDDPQRRILAADIGNLRILNLYVVNGQEVGSDKFAYKMHWLDKVTDYVRSDVGVYDYYVILGDFNIAPADEDVHDPDMWRDKILCSVQERSALENIKSLGFKDTFRLFEQPDNSFSWWDYRAAGFRRNLGLRIDLLLANTALAKRCTRAWIDRTPRGWDRPSDHAPVIGEFDLDNAMDVQAR</sequence>
<dbReference type="Proteomes" id="UP000029273">
    <property type="component" value="Unassembled WGS sequence"/>
</dbReference>
<accession>A0A1A6C4U3</accession>
<feature type="active site" description="Proton donor/acceptor" evidence="5">
    <location>
        <position position="149"/>
    </location>
</feature>
<keyword evidence="4 6" id="KW-0460">Magnesium</keyword>
<protein>
    <submittedName>
        <fullName evidence="9">Exodeoxyribonuclease III</fullName>
    </submittedName>
</protein>
<feature type="binding site" evidence="6">
    <location>
        <position position="149"/>
    </location>
    <ligand>
        <name>Mg(2+)</name>
        <dbReference type="ChEBI" id="CHEBI:18420"/>
        <label>1</label>
    </ligand>
</feature>
<dbReference type="GO" id="GO:0003677">
    <property type="term" value="F:DNA binding"/>
    <property type="evidence" value="ECO:0007669"/>
    <property type="project" value="InterPro"/>
</dbReference>
<feature type="domain" description="Endonuclease/exonuclease/phosphatase" evidence="8">
    <location>
        <begin position="6"/>
        <end position="250"/>
    </location>
</feature>
<feature type="binding site" evidence="6">
    <location>
        <position position="151"/>
    </location>
    <ligand>
        <name>Mg(2+)</name>
        <dbReference type="ChEBI" id="CHEBI:18420"/>
        <label>1</label>
    </ligand>
</feature>
<evidence type="ECO:0000256" key="5">
    <source>
        <dbReference type="PIRSR" id="PIRSR604808-1"/>
    </source>
</evidence>
<dbReference type="AlphaFoldDB" id="A0A1A6C4U3"/>
<dbReference type="InterPro" id="IPR020847">
    <property type="entry name" value="AP_endonuclease_F1_BS"/>
</dbReference>
<proteinExistence type="inferred from homology"/>
<dbReference type="GO" id="GO:0008311">
    <property type="term" value="F:double-stranded DNA 3'-5' DNA exonuclease activity"/>
    <property type="evidence" value="ECO:0007669"/>
    <property type="project" value="InterPro"/>
</dbReference>
<feature type="binding site" evidence="6">
    <location>
        <position position="36"/>
    </location>
    <ligand>
        <name>Mg(2+)</name>
        <dbReference type="ChEBI" id="CHEBI:18420"/>
        <label>1</label>
    </ligand>
</feature>
<dbReference type="SUPFAM" id="SSF56219">
    <property type="entry name" value="DNase I-like"/>
    <property type="match status" value="1"/>
</dbReference>
<comment type="caution">
    <text evidence="9">The sequence shown here is derived from an EMBL/GenBank/DDBJ whole genome shotgun (WGS) entry which is preliminary data.</text>
</comment>
<evidence type="ECO:0000256" key="7">
    <source>
        <dbReference type="PIRSR" id="PIRSR604808-3"/>
    </source>
</evidence>